<comment type="similarity">
    <text evidence="2">Belongs to the NAD(P)-dependent epimerase/dehydratase family. Dihydroflavonol-4-reductase subfamily.</text>
</comment>
<dbReference type="Proteomes" id="UP000318582">
    <property type="component" value="Unassembled WGS sequence"/>
</dbReference>
<dbReference type="InterPro" id="IPR001509">
    <property type="entry name" value="Epimerase_deHydtase"/>
</dbReference>
<dbReference type="PANTHER" id="PTHR10366">
    <property type="entry name" value="NAD DEPENDENT EPIMERASE/DEHYDRATASE"/>
    <property type="match status" value="1"/>
</dbReference>
<name>A0A507DTC6_9FUNG</name>
<dbReference type="EMBL" id="QEAQ01000143">
    <property type="protein sequence ID" value="TPX54721.1"/>
    <property type="molecule type" value="Genomic_DNA"/>
</dbReference>
<evidence type="ECO:0000259" key="3">
    <source>
        <dbReference type="Pfam" id="PF01370"/>
    </source>
</evidence>
<dbReference type="SUPFAM" id="SSF51735">
    <property type="entry name" value="NAD(P)-binding Rossmann-fold domains"/>
    <property type="match status" value="1"/>
</dbReference>
<accession>A0A507DTC6</accession>
<keyword evidence="1" id="KW-0560">Oxidoreductase</keyword>
<sequence>MSQNMSVTGVNGFVAGHITDQLLQAGCRVRGTVRSMANSQDLVKLFTGKYGEDRFELCEVKNIEDEKAFDEAVKDCQYIFHVASPVPSFSSGGDPYKTTINPAVTGTLSVLKAAHALGENGPHRIIITGSASSIAESNRPKGHIYTETDWNESVIKLVEDQREEAGPIMAYWASKVIAEKETWKWVDENKAKFETVVLLPSYIFGPAFYPIASSSSIPSTLNMVFAFTSTATTPPMAAHQPFESFVDVRDVAAAHMRAATAPAASGKRIIVSSAPFSSTRLAHIIDKHFPQLGVERERANADDDDNLEMEMDGRLAHQILGIEYIGLERSIVDTVQSLEHVLQQRSMQ</sequence>
<keyword evidence="5" id="KW-1185">Reference proteome</keyword>
<dbReference type="GO" id="GO:0016616">
    <property type="term" value="F:oxidoreductase activity, acting on the CH-OH group of donors, NAD or NADP as acceptor"/>
    <property type="evidence" value="ECO:0007669"/>
    <property type="project" value="TreeGrafter"/>
</dbReference>
<evidence type="ECO:0000313" key="4">
    <source>
        <dbReference type="EMBL" id="TPX54721.1"/>
    </source>
</evidence>
<evidence type="ECO:0000313" key="5">
    <source>
        <dbReference type="Proteomes" id="UP000318582"/>
    </source>
</evidence>
<dbReference type="AlphaFoldDB" id="A0A507DTC6"/>
<dbReference type="InterPro" id="IPR036291">
    <property type="entry name" value="NAD(P)-bd_dom_sf"/>
</dbReference>
<reference evidence="4 5" key="1">
    <citation type="journal article" date="2019" name="Sci. Rep.">
        <title>Comparative genomics of chytrid fungi reveal insights into the obligate biotrophic and pathogenic lifestyle of Synchytrium endobioticum.</title>
        <authorList>
            <person name="van de Vossenberg B.T.L.H."/>
            <person name="Warris S."/>
            <person name="Nguyen H.D.T."/>
            <person name="van Gent-Pelzer M.P.E."/>
            <person name="Joly D.L."/>
            <person name="van de Geest H.C."/>
            <person name="Bonants P.J.M."/>
            <person name="Smith D.S."/>
            <person name="Levesque C.A."/>
            <person name="van der Lee T.A.J."/>
        </authorList>
    </citation>
    <scope>NUCLEOTIDE SEQUENCE [LARGE SCALE GENOMIC DNA]</scope>
    <source>
        <strain evidence="4 5">CBS 809.83</strain>
    </source>
</reference>
<organism evidence="4 5">
    <name type="scientific">Powellomyces hirtus</name>
    <dbReference type="NCBI Taxonomy" id="109895"/>
    <lineage>
        <taxon>Eukaryota</taxon>
        <taxon>Fungi</taxon>
        <taxon>Fungi incertae sedis</taxon>
        <taxon>Chytridiomycota</taxon>
        <taxon>Chytridiomycota incertae sedis</taxon>
        <taxon>Chytridiomycetes</taxon>
        <taxon>Spizellomycetales</taxon>
        <taxon>Powellomycetaceae</taxon>
        <taxon>Powellomyces</taxon>
    </lineage>
</organism>
<gene>
    <name evidence="4" type="ORF">PhCBS80983_g05808</name>
</gene>
<comment type="caution">
    <text evidence="4">The sequence shown here is derived from an EMBL/GenBank/DDBJ whole genome shotgun (WGS) entry which is preliminary data.</text>
</comment>
<dbReference type="InterPro" id="IPR050425">
    <property type="entry name" value="NAD(P)_dehydrat-like"/>
</dbReference>
<evidence type="ECO:0000256" key="2">
    <source>
        <dbReference type="ARBA" id="ARBA00023445"/>
    </source>
</evidence>
<dbReference type="STRING" id="109895.A0A507DTC6"/>
<evidence type="ECO:0000256" key="1">
    <source>
        <dbReference type="ARBA" id="ARBA00023002"/>
    </source>
</evidence>
<proteinExistence type="inferred from homology"/>
<dbReference type="PANTHER" id="PTHR10366:SF564">
    <property type="entry name" value="STEROL-4-ALPHA-CARBOXYLATE 3-DEHYDROGENASE, DECARBOXYLATING"/>
    <property type="match status" value="1"/>
</dbReference>
<dbReference type="Pfam" id="PF01370">
    <property type="entry name" value="Epimerase"/>
    <property type="match status" value="1"/>
</dbReference>
<dbReference type="Gene3D" id="3.40.50.720">
    <property type="entry name" value="NAD(P)-binding Rossmann-like Domain"/>
    <property type="match status" value="1"/>
</dbReference>
<protein>
    <recommendedName>
        <fullName evidence="3">NAD-dependent epimerase/dehydratase domain-containing protein</fullName>
    </recommendedName>
</protein>
<feature type="domain" description="NAD-dependent epimerase/dehydratase" evidence="3">
    <location>
        <begin position="7"/>
        <end position="267"/>
    </location>
</feature>